<dbReference type="AlphaFoldDB" id="W6MBG6"/>
<evidence type="ECO:0000313" key="3">
    <source>
        <dbReference type="EMBL" id="CDI01283.1"/>
    </source>
</evidence>
<keyword evidence="2" id="KW-0472">Membrane</keyword>
<accession>W6MBG6</accession>
<feature type="region of interest" description="Disordered" evidence="1">
    <location>
        <begin position="52"/>
        <end position="76"/>
    </location>
</feature>
<evidence type="ECO:0008006" key="5">
    <source>
        <dbReference type="Google" id="ProtNLM"/>
    </source>
</evidence>
<dbReference type="Proteomes" id="UP000035760">
    <property type="component" value="Unassembled WGS sequence"/>
</dbReference>
<dbReference type="RefSeq" id="WP_048670400.1">
    <property type="nucleotide sequence ID" value="NZ_CBTJ020000020.1"/>
</dbReference>
<dbReference type="Pfam" id="PF05545">
    <property type="entry name" value="FixQ"/>
    <property type="match status" value="1"/>
</dbReference>
<evidence type="ECO:0000313" key="4">
    <source>
        <dbReference type="Proteomes" id="UP000035760"/>
    </source>
</evidence>
<comment type="caution">
    <text evidence="3">The sequence shown here is derived from an EMBL/GenBank/DDBJ whole genome shotgun (WGS) entry which is preliminary data.</text>
</comment>
<dbReference type="EMBL" id="CBTJ020000020">
    <property type="protein sequence ID" value="CDI01283.1"/>
    <property type="molecule type" value="Genomic_DNA"/>
</dbReference>
<proteinExistence type="predicted"/>
<keyword evidence="4" id="KW-1185">Reference proteome</keyword>
<reference evidence="3" key="2">
    <citation type="submission" date="2014-03" db="EMBL/GenBank/DDBJ databases">
        <title>Candidatus Competibacter-lineage genomes retrieved from metagenomes reveal functional metabolic diversity.</title>
        <authorList>
            <person name="McIlroy S.J."/>
            <person name="Albertsen M."/>
            <person name="Andresen E.K."/>
            <person name="Saunders A.M."/>
            <person name="Kristiansen R."/>
            <person name="Stokholm-Bjerregaard M."/>
            <person name="Nielsen K.L."/>
            <person name="Nielsen P.H."/>
        </authorList>
    </citation>
    <scope>NUCLEOTIDE SEQUENCE</scope>
    <source>
        <strain evidence="3">Run_A_D11</strain>
    </source>
</reference>
<evidence type="ECO:0000256" key="1">
    <source>
        <dbReference type="SAM" id="MobiDB-lite"/>
    </source>
</evidence>
<keyword evidence="2" id="KW-0812">Transmembrane</keyword>
<dbReference type="STRING" id="1400863.BN873_150071"/>
<protein>
    <recommendedName>
        <fullName evidence="5">Cbb3-type cytochrome oxidase component</fullName>
    </recommendedName>
</protein>
<dbReference type="InterPro" id="IPR008621">
    <property type="entry name" value="Cbb3-typ_cyt_oxidase_comp"/>
</dbReference>
<sequence length="76" mass="8964">MFDWLLWFTQMENSKPLALVLFFGAFCGILIYLFTGKQRARRLESYKYIPFDDEPPQLDNSPSGHQSQSRKVMDNE</sequence>
<name>W6MBG6_9GAMM</name>
<feature type="transmembrane region" description="Helical" evidence="2">
    <location>
        <begin position="16"/>
        <end position="35"/>
    </location>
</feature>
<organism evidence="3 4">
    <name type="scientific">Candidatus Competibacter denitrificans Run_A_D11</name>
    <dbReference type="NCBI Taxonomy" id="1400863"/>
    <lineage>
        <taxon>Bacteria</taxon>
        <taxon>Pseudomonadati</taxon>
        <taxon>Pseudomonadota</taxon>
        <taxon>Gammaproteobacteria</taxon>
        <taxon>Candidatus Competibacteraceae</taxon>
        <taxon>Candidatus Competibacter</taxon>
    </lineage>
</organism>
<evidence type="ECO:0000256" key="2">
    <source>
        <dbReference type="SAM" id="Phobius"/>
    </source>
</evidence>
<gene>
    <name evidence="3" type="ORF">BN873_150071</name>
</gene>
<keyword evidence="2" id="KW-1133">Transmembrane helix</keyword>
<dbReference type="OrthoDB" id="7066079at2"/>
<reference evidence="3" key="1">
    <citation type="submission" date="2013-07" db="EMBL/GenBank/DDBJ databases">
        <authorList>
            <person name="McIlroy S."/>
        </authorList>
    </citation>
    <scope>NUCLEOTIDE SEQUENCE [LARGE SCALE GENOMIC DNA]</scope>
    <source>
        <strain evidence="3">Run_A_D11</strain>
    </source>
</reference>
<feature type="compositionally biased region" description="Polar residues" evidence="1">
    <location>
        <begin position="58"/>
        <end position="70"/>
    </location>
</feature>